<organism evidence="1 2">
    <name type="scientific">Deinococcus koreensis</name>
    <dbReference type="NCBI Taxonomy" id="2054903"/>
    <lineage>
        <taxon>Bacteria</taxon>
        <taxon>Thermotogati</taxon>
        <taxon>Deinococcota</taxon>
        <taxon>Deinococci</taxon>
        <taxon>Deinococcales</taxon>
        <taxon>Deinococcaceae</taxon>
        <taxon>Deinococcus</taxon>
    </lineage>
</organism>
<dbReference type="EMBL" id="PPPD01000001">
    <property type="protein sequence ID" value="PNY80317.1"/>
    <property type="molecule type" value="Genomic_DNA"/>
</dbReference>
<keyword evidence="2" id="KW-1185">Reference proteome</keyword>
<dbReference type="AlphaFoldDB" id="A0A2K3UUV8"/>
<name>A0A2K3UUV8_9DEIO</name>
<dbReference type="RefSeq" id="WP_103309795.1">
    <property type="nucleotide sequence ID" value="NZ_PPPD01000001.1"/>
</dbReference>
<evidence type="ECO:0000313" key="1">
    <source>
        <dbReference type="EMBL" id="PNY80317.1"/>
    </source>
</evidence>
<dbReference type="OrthoDB" id="9778037at2"/>
<dbReference type="PANTHER" id="PTHR34351:SF1">
    <property type="entry name" value="SLR1927 PROTEIN"/>
    <property type="match status" value="1"/>
</dbReference>
<gene>
    <name evidence="1" type="ORF">CVO96_02095</name>
</gene>
<comment type="caution">
    <text evidence="1">The sequence shown here is derived from an EMBL/GenBank/DDBJ whole genome shotgun (WGS) entry which is preliminary data.</text>
</comment>
<dbReference type="PANTHER" id="PTHR34351">
    <property type="entry name" value="SLR1927 PROTEIN-RELATED"/>
    <property type="match status" value="1"/>
</dbReference>
<evidence type="ECO:0000313" key="2">
    <source>
        <dbReference type="Proteomes" id="UP000236379"/>
    </source>
</evidence>
<reference evidence="1 2" key="1">
    <citation type="submission" date="2018-01" db="EMBL/GenBank/DDBJ databases">
        <title>Deinococcus koreensis sp. nov., a radiation-resistant bacterium isolated from river water.</title>
        <authorList>
            <person name="Choi A."/>
        </authorList>
    </citation>
    <scope>NUCLEOTIDE SEQUENCE [LARGE SCALE GENOMIC DNA]</scope>
    <source>
        <strain evidence="1 2">SJW1-2</strain>
    </source>
</reference>
<sequence>MTPLLVWLGVVLALVGALWWAYRVPPAVTLERALPPSGFQGTRALLTVQVAVHSRLPLRFVLEDPAPRSVVPDTPVTLAGVGAGRVTVEFLTPLSLNRRGVHVWPGATLRWADPLGLFWRHCPVSAPQELVVYPGTHGLVLPDLLRPLLSEGGLTRRLGLDDPLSLRGVREYVAGDPPGRVHWRRSASSLGTGAGLGTLTVRDPERTAASSVTVYLDTAAGNDVYLESAVRLAASLVQEGLALNLPVSVATRSGASPAGQHAEAVRSALRRLAQVTLEPGEPLIPPTRSGGNLFILSAQPGPALIAQAMRARAQASRVAIIALPEGFYLEPGEKPRRQWVGAPDSVRALEQQAGALLGAGILVFVLRGNQSVLKLGS</sequence>
<protein>
    <submittedName>
        <fullName evidence="1">DUF58 domain-containing protein</fullName>
    </submittedName>
</protein>
<accession>A0A2K3UUV8</accession>
<proteinExistence type="predicted"/>
<dbReference type="Proteomes" id="UP000236379">
    <property type="component" value="Unassembled WGS sequence"/>
</dbReference>